<keyword evidence="1" id="KW-0812">Transmembrane</keyword>
<accession>A0AA97I2H5</accession>
<protein>
    <submittedName>
        <fullName evidence="2">ABC transporter permease</fullName>
    </submittedName>
</protein>
<dbReference type="PANTHER" id="PTHR43471:SF14">
    <property type="entry name" value="ABC-2 TYPE TRANSPORT SYSTEM PERMEASE PROTEIN"/>
    <property type="match status" value="1"/>
</dbReference>
<proteinExistence type="predicted"/>
<feature type="transmembrane region" description="Helical" evidence="1">
    <location>
        <begin position="155"/>
        <end position="178"/>
    </location>
</feature>
<feature type="transmembrane region" description="Helical" evidence="1">
    <location>
        <begin position="190"/>
        <end position="217"/>
    </location>
</feature>
<dbReference type="KEGG" id="mefw:F1737_05890"/>
<keyword evidence="1" id="KW-0472">Membrane</keyword>
<dbReference type="RefSeq" id="WP_317135688.1">
    <property type="nucleotide sequence ID" value="NZ_CP043875.1"/>
</dbReference>
<dbReference type="Proteomes" id="UP001301797">
    <property type="component" value="Chromosome"/>
</dbReference>
<sequence length="336" mass="37280">MDFARLSLISQKEFSDHIRSKRFLFLLIIFCLILGIEAANGVSSYNLVLEQYKNGDSMKIYQPSAVYVFLSIVNSIGSNGLGIVIGLALGFDLISGEREGRSLKTILSRPVYRDELINGKALGGLFAIAIITLIGFIGVFSVMLILGIVPDFNEILGVCIIWILTLLFIATSFSLSLMTSVIANTNSGSLLLSLVIIFMMLFIIPVGGGDLGTYILVGSTPQEPPNSVSEAQYSAYQDQQREYLKVSNSVYDLFNDFSIKSVYQDIAIPITSPSSYIIDKVGLTEFVTNPDVANSIEKPDFWTIIGDKWIKIIIFLMWPFLFFGIAYVKFMRSDLR</sequence>
<dbReference type="GO" id="GO:0140359">
    <property type="term" value="F:ABC-type transporter activity"/>
    <property type="evidence" value="ECO:0007669"/>
    <property type="project" value="InterPro"/>
</dbReference>
<keyword evidence="3" id="KW-1185">Reference proteome</keyword>
<evidence type="ECO:0000256" key="1">
    <source>
        <dbReference type="SAM" id="Phobius"/>
    </source>
</evidence>
<feature type="transmembrane region" description="Helical" evidence="1">
    <location>
        <begin position="122"/>
        <end position="149"/>
    </location>
</feature>
<dbReference type="PANTHER" id="PTHR43471">
    <property type="entry name" value="ABC TRANSPORTER PERMEASE"/>
    <property type="match status" value="1"/>
</dbReference>
<name>A0AA97I2H5_9EURY</name>
<dbReference type="GeneID" id="85229692"/>
<keyword evidence="1" id="KW-1133">Transmembrane helix</keyword>
<dbReference type="GO" id="GO:0005886">
    <property type="term" value="C:plasma membrane"/>
    <property type="evidence" value="ECO:0007669"/>
    <property type="project" value="UniProtKB-SubCell"/>
</dbReference>
<gene>
    <name evidence="2" type="ORF">F1737_05890</name>
</gene>
<feature type="transmembrane region" description="Helical" evidence="1">
    <location>
        <begin position="65"/>
        <end position="94"/>
    </location>
</feature>
<reference evidence="2 3" key="1">
    <citation type="submission" date="2019-09" db="EMBL/GenBank/DDBJ databases">
        <title>The complete genome of Methanoplanus sp. FWC-SCC4.</title>
        <authorList>
            <person name="Chen S.-C."/>
            <person name="Zhou Y.-Z."/>
            <person name="Lai M.-C."/>
        </authorList>
    </citation>
    <scope>NUCLEOTIDE SEQUENCE [LARGE SCALE GENOMIC DNA]</scope>
    <source>
        <strain evidence="2 3">FWC-SCC4</strain>
    </source>
</reference>
<feature type="transmembrane region" description="Helical" evidence="1">
    <location>
        <begin position="309"/>
        <end position="328"/>
    </location>
</feature>
<dbReference type="Pfam" id="PF12679">
    <property type="entry name" value="ABC2_membrane_2"/>
    <property type="match status" value="1"/>
</dbReference>
<dbReference type="AlphaFoldDB" id="A0AA97I2H5"/>
<evidence type="ECO:0000313" key="3">
    <source>
        <dbReference type="Proteomes" id="UP001301797"/>
    </source>
</evidence>
<organism evidence="2 3">
    <name type="scientific">Methanochimaera problematica</name>
    <dbReference type="NCBI Taxonomy" id="2609417"/>
    <lineage>
        <taxon>Archaea</taxon>
        <taxon>Methanobacteriati</taxon>
        <taxon>Methanobacteriota</taxon>
        <taxon>Stenosarchaea group</taxon>
        <taxon>Methanomicrobia</taxon>
        <taxon>Methanomicrobiales</taxon>
        <taxon>Methanomicrobiaceae</taxon>
        <taxon>Methanochimaera</taxon>
    </lineage>
</organism>
<dbReference type="EMBL" id="CP043875">
    <property type="protein sequence ID" value="WOF16275.1"/>
    <property type="molecule type" value="Genomic_DNA"/>
</dbReference>
<evidence type="ECO:0000313" key="2">
    <source>
        <dbReference type="EMBL" id="WOF16275.1"/>
    </source>
</evidence>